<evidence type="ECO:0000313" key="4">
    <source>
        <dbReference type="Proteomes" id="UP000256845"/>
    </source>
</evidence>
<dbReference type="InterPro" id="IPR008984">
    <property type="entry name" value="SMAD_FHA_dom_sf"/>
</dbReference>
<sequence>MQAVCHTQDTLSLKVSRGLQEGASYQMHAGKYSVGSDLDCDIILFDQAIEKLHLELEVHPERLDVKPKQGAVFADKRKVEQETVSYSQNVQLVLGETILKIEFPEIAAMPEKSDLAMPATEKGALPASLSGPRPRAALLGFAAVGLIAAVSFGSMMPAEPPSQHDNSAMEQADHTGIAAEVSRVTEPAQYSAPGPVADLNLEQYAEAARELIAGLNYKLTVKISSAQEILVIGIVREEQDLVRLKKALQTDLPGFLPLDFQGVRSLRYLAAILDKSVRQSGLSEALTVGLDAGTIRVEGVLSPVQQAAWRKIERSILHPYAGMFTPAINISLASGPLLEIEAIWAGAEPYAILADKRSYSVGAVLKDGWIIRKIDQDGIRLERDGHQALLELKPGKANQSESQKGERR</sequence>
<dbReference type="Gene3D" id="2.60.200.20">
    <property type="match status" value="1"/>
</dbReference>
<dbReference type="SUPFAM" id="SSF49879">
    <property type="entry name" value="SMAD/FHA domain"/>
    <property type="match status" value="1"/>
</dbReference>
<dbReference type="EMBL" id="QRDW01000021">
    <property type="protein sequence ID" value="RED43699.1"/>
    <property type="molecule type" value="Genomic_DNA"/>
</dbReference>
<dbReference type="Pfam" id="PF16697">
    <property type="entry name" value="Yop-YscD_cpl"/>
    <property type="match status" value="1"/>
</dbReference>
<dbReference type="OrthoDB" id="9806163at2"/>
<dbReference type="RefSeq" id="WP_115939583.1">
    <property type="nucleotide sequence ID" value="NZ_QRDW01000021.1"/>
</dbReference>
<feature type="domain" description="YscD/Y4YQ C-terminal" evidence="2">
    <location>
        <begin position="338"/>
        <end position="389"/>
    </location>
</feature>
<feature type="domain" description="YscD cytoplasmic" evidence="1">
    <location>
        <begin position="15"/>
        <end position="101"/>
    </location>
</feature>
<comment type="caution">
    <text evidence="3">The sequence shown here is derived from an EMBL/GenBank/DDBJ whole genome shotgun (WGS) entry which is preliminary data.</text>
</comment>
<accession>A0A3D9H2H5</accession>
<protein>
    <submittedName>
        <fullName evidence="3">Type III secretion system (T3SS) inner membrane Yop/YscD-like protein</fullName>
    </submittedName>
</protein>
<dbReference type="InterPro" id="IPR057770">
    <property type="entry name" value="YscD/Y4YQ_C"/>
</dbReference>
<reference evidence="3 4" key="1">
    <citation type="submission" date="2018-07" db="EMBL/GenBank/DDBJ databases">
        <title>Genomic Encyclopedia of Type Strains, Phase III (KMG-III): the genomes of soil and plant-associated and newly described type strains.</title>
        <authorList>
            <person name="Whitman W."/>
        </authorList>
    </citation>
    <scope>NUCLEOTIDE SEQUENCE [LARGE SCALE GENOMIC DNA]</scope>
    <source>
        <strain evidence="3 4">CECT 8488</strain>
    </source>
</reference>
<dbReference type="InterPro" id="IPR032030">
    <property type="entry name" value="YscD_cytoplasmic_dom"/>
</dbReference>
<dbReference type="AlphaFoldDB" id="A0A3D9H2H5"/>
<name>A0A3D9H2H5_9PROT</name>
<dbReference type="Pfam" id="PF23893">
    <property type="entry name" value="Y4YQ_C"/>
    <property type="match status" value="1"/>
</dbReference>
<gene>
    <name evidence="3" type="ORF">DFP90_12110</name>
</gene>
<evidence type="ECO:0000313" key="3">
    <source>
        <dbReference type="EMBL" id="RED43699.1"/>
    </source>
</evidence>
<proteinExistence type="predicted"/>
<evidence type="ECO:0000259" key="2">
    <source>
        <dbReference type="Pfam" id="PF23893"/>
    </source>
</evidence>
<dbReference type="Proteomes" id="UP000256845">
    <property type="component" value="Unassembled WGS sequence"/>
</dbReference>
<organism evidence="3 4">
    <name type="scientific">Aestuariispira insulae</name>
    <dbReference type="NCBI Taxonomy" id="1461337"/>
    <lineage>
        <taxon>Bacteria</taxon>
        <taxon>Pseudomonadati</taxon>
        <taxon>Pseudomonadota</taxon>
        <taxon>Alphaproteobacteria</taxon>
        <taxon>Rhodospirillales</taxon>
        <taxon>Kiloniellaceae</taxon>
        <taxon>Aestuariispira</taxon>
    </lineage>
</organism>
<dbReference type="CDD" id="cd00060">
    <property type="entry name" value="FHA"/>
    <property type="match status" value="1"/>
</dbReference>
<keyword evidence="4" id="KW-1185">Reference proteome</keyword>
<evidence type="ECO:0000259" key="1">
    <source>
        <dbReference type="Pfam" id="PF16697"/>
    </source>
</evidence>